<dbReference type="PROSITE" id="PS50297">
    <property type="entry name" value="ANK_REP_REGION"/>
    <property type="match status" value="1"/>
</dbReference>
<dbReference type="PROSITE" id="PS50088">
    <property type="entry name" value="ANK_REPEAT"/>
    <property type="match status" value="1"/>
</dbReference>
<feature type="signal peptide" evidence="2">
    <location>
        <begin position="1"/>
        <end position="22"/>
    </location>
</feature>
<dbReference type="SMART" id="SM00248">
    <property type="entry name" value="ANK"/>
    <property type="match status" value="2"/>
</dbReference>
<keyword evidence="1" id="KW-0040">ANK repeat</keyword>
<dbReference type="STRING" id="445961.IW15_18990"/>
<gene>
    <name evidence="3" type="ORF">IW15_18990</name>
</gene>
<name>A0A086A270_9FLAO</name>
<dbReference type="SUPFAM" id="SSF48403">
    <property type="entry name" value="Ankyrin repeat"/>
    <property type="match status" value="1"/>
</dbReference>
<proteinExistence type="predicted"/>
<organism evidence="3 4">
    <name type="scientific">Chryseobacterium soli</name>
    <dbReference type="NCBI Taxonomy" id="445961"/>
    <lineage>
        <taxon>Bacteria</taxon>
        <taxon>Pseudomonadati</taxon>
        <taxon>Bacteroidota</taxon>
        <taxon>Flavobacteriia</taxon>
        <taxon>Flavobacteriales</taxon>
        <taxon>Weeksellaceae</taxon>
        <taxon>Chryseobacterium group</taxon>
        <taxon>Chryseobacterium</taxon>
    </lineage>
</organism>
<keyword evidence="2" id="KW-0732">Signal</keyword>
<dbReference type="InterPro" id="IPR002110">
    <property type="entry name" value="Ankyrin_rpt"/>
</dbReference>
<evidence type="ECO:0000313" key="4">
    <source>
        <dbReference type="Proteomes" id="UP000028705"/>
    </source>
</evidence>
<keyword evidence="4" id="KW-1185">Reference proteome</keyword>
<comment type="caution">
    <text evidence="3">The sequence shown here is derived from an EMBL/GenBank/DDBJ whole genome shotgun (WGS) entry which is preliminary data.</text>
</comment>
<accession>A0A086A270</accession>
<protein>
    <submittedName>
        <fullName evidence="3">Uncharacterized protein</fullName>
    </submittedName>
</protein>
<dbReference type="RefSeq" id="WP_034714317.1">
    <property type="nucleotide sequence ID" value="NZ_JPRH01000009.1"/>
</dbReference>
<dbReference type="AlphaFoldDB" id="A0A086A270"/>
<feature type="chain" id="PRO_5001801985" evidence="2">
    <location>
        <begin position="23"/>
        <end position="119"/>
    </location>
</feature>
<reference evidence="3 4" key="1">
    <citation type="submission" date="2014-07" db="EMBL/GenBank/DDBJ databases">
        <title>Genome of Chryseobacterium soli DSM 19298.</title>
        <authorList>
            <person name="Stropko S.J."/>
            <person name="Pipes S.E."/>
            <person name="Newman J."/>
        </authorList>
    </citation>
    <scope>NUCLEOTIDE SEQUENCE [LARGE SCALE GENOMIC DNA]</scope>
    <source>
        <strain evidence="3 4">DSM 19298</strain>
    </source>
</reference>
<dbReference type="eggNOG" id="ENOG5030IPN">
    <property type="taxonomic scope" value="Bacteria"/>
</dbReference>
<feature type="repeat" description="ANK" evidence="1">
    <location>
        <begin position="59"/>
        <end position="91"/>
    </location>
</feature>
<dbReference type="Gene3D" id="1.25.40.20">
    <property type="entry name" value="Ankyrin repeat-containing domain"/>
    <property type="match status" value="1"/>
</dbReference>
<dbReference type="Proteomes" id="UP000028705">
    <property type="component" value="Unassembled WGS sequence"/>
</dbReference>
<dbReference type="InterPro" id="IPR036770">
    <property type="entry name" value="Ankyrin_rpt-contain_sf"/>
</dbReference>
<sequence>MKKIISTFFVLGISMAANMLSAQELSTPQMKAIYTDNIDVFKKQFAKADYNKCFALKTDSFSPLGFSAMYGKNQIVKYLLDNKADINKPCNEKTPLDLAELGERKETAKLLLAKGAVRN</sequence>
<evidence type="ECO:0000256" key="2">
    <source>
        <dbReference type="SAM" id="SignalP"/>
    </source>
</evidence>
<evidence type="ECO:0000313" key="3">
    <source>
        <dbReference type="EMBL" id="KFF10784.1"/>
    </source>
</evidence>
<dbReference type="Pfam" id="PF12796">
    <property type="entry name" value="Ank_2"/>
    <property type="match status" value="1"/>
</dbReference>
<dbReference type="EMBL" id="JPRH01000009">
    <property type="protein sequence ID" value="KFF10784.1"/>
    <property type="molecule type" value="Genomic_DNA"/>
</dbReference>
<evidence type="ECO:0000256" key="1">
    <source>
        <dbReference type="PROSITE-ProRule" id="PRU00023"/>
    </source>
</evidence>